<evidence type="ECO:0000313" key="3">
    <source>
        <dbReference type="Proteomes" id="UP000031189"/>
    </source>
</evidence>
<dbReference type="Proteomes" id="UP000031189">
    <property type="component" value="Unassembled WGS sequence"/>
</dbReference>
<evidence type="ECO:0000313" key="2">
    <source>
        <dbReference type="EMBL" id="KHS58015.1"/>
    </source>
</evidence>
<keyword evidence="1" id="KW-0732">Signal</keyword>
<evidence type="ECO:0000256" key="1">
    <source>
        <dbReference type="SAM" id="SignalP"/>
    </source>
</evidence>
<feature type="signal peptide" evidence="1">
    <location>
        <begin position="1"/>
        <end position="28"/>
    </location>
</feature>
<organism evidence="2 3">
    <name type="scientific">Terrisporobacter othiniensis</name>
    <dbReference type="NCBI Taxonomy" id="1577792"/>
    <lineage>
        <taxon>Bacteria</taxon>
        <taxon>Bacillati</taxon>
        <taxon>Bacillota</taxon>
        <taxon>Clostridia</taxon>
        <taxon>Peptostreptococcales</taxon>
        <taxon>Peptostreptococcaceae</taxon>
        <taxon>Terrisporobacter</taxon>
    </lineage>
</organism>
<keyword evidence="3" id="KW-1185">Reference proteome</keyword>
<comment type="caution">
    <text evidence="2">The sequence shown here is derived from an EMBL/GenBank/DDBJ whole genome shotgun (WGS) entry which is preliminary data.</text>
</comment>
<proteinExistence type="predicted"/>
<protein>
    <submittedName>
        <fullName evidence="2">Uncharacterized protein</fullName>
    </submittedName>
</protein>
<feature type="chain" id="PRO_5002086222" evidence="1">
    <location>
        <begin position="29"/>
        <end position="81"/>
    </location>
</feature>
<sequence length="81" mass="9489">MKELKNVLVSLILILCMSFVTYPSTVFAQDEDGLDNIAEEYIEQYVEQREGTITIHFIDETGKNENWQYDNQVDPNSSEYY</sequence>
<gene>
    <name evidence="2" type="ORF">QX51_05160</name>
</gene>
<dbReference type="EMBL" id="JWHR01000057">
    <property type="protein sequence ID" value="KHS58015.1"/>
    <property type="molecule type" value="Genomic_DNA"/>
</dbReference>
<reference evidence="2 3" key="1">
    <citation type="submission" date="2014-12" db="EMBL/GenBank/DDBJ databases">
        <title>Draft genome sequence of Terrisporobacter sp. 08-306576, isolated from the blood culture of a bacteremia patient.</title>
        <authorList>
            <person name="Lund L.C."/>
            <person name="Sydenham T.V."/>
            <person name="Hogh S.V."/>
            <person name="Skov M.N."/>
            <person name="Kemp M."/>
            <person name="Justesen U.S."/>
        </authorList>
    </citation>
    <scope>NUCLEOTIDE SEQUENCE [LARGE SCALE GENOMIC DNA]</scope>
    <source>
        <strain evidence="2 3">08-306576</strain>
    </source>
</reference>
<dbReference type="RefSeq" id="WP_039678836.1">
    <property type="nucleotide sequence ID" value="NZ_JAWGXO010000008.1"/>
</dbReference>
<dbReference type="STRING" id="1577792.QX51_05160"/>
<accession>A0A0B3WTV4</accession>
<name>A0A0B3WTV4_9FIRM</name>
<dbReference type="AlphaFoldDB" id="A0A0B3WTV4"/>